<organism evidence="1 2">
    <name type="scientific">Lachnoanaerobaculum saburreum</name>
    <dbReference type="NCBI Taxonomy" id="467210"/>
    <lineage>
        <taxon>Bacteria</taxon>
        <taxon>Bacillati</taxon>
        <taxon>Bacillota</taxon>
        <taxon>Clostridia</taxon>
        <taxon>Lachnospirales</taxon>
        <taxon>Lachnospiraceae</taxon>
        <taxon>Lachnoanaerobaculum</taxon>
    </lineage>
</organism>
<evidence type="ECO:0000313" key="1">
    <source>
        <dbReference type="EMBL" id="KXB55772.1"/>
    </source>
</evidence>
<name>A0A133ZK02_9FIRM</name>
<protein>
    <submittedName>
        <fullName evidence="1">Uncharacterized protein</fullName>
    </submittedName>
</protein>
<dbReference type="Proteomes" id="UP000070394">
    <property type="component" value="Unassembled WGS sequence"/>
</dbReference>
<keyword evidence="2" id="KW-1185">Reference proteome</keyword>
<sequence>MKKCHRKAELGSRTLINKSKEKCRVSITAETIKSFGSFFIV</sequence>
<accession>A0A133ZK02</accession>
<evidence type="ECO:0000313" key="2">
    <source>
        <dbReference type="Proteomes" id="UP000070394"/>
    </source>
</evidence>
<dbReference type="PATRIC" id="fig|467210.3.peg.1972"/>
<dbReference type="STRING" id="467210.HMPREF1866_01994"/>
<comment type="caution">
    <text evidence="1">The sequence shown here is derived from an EMBL/GenBank/DDBJ whole genome shotgun (WGS) entry which is preliminary data.</text>
</comment>
<proteinExistence type="predicted"/>
<gene>
    <name evidence="1" type="ORF">HMPREF1866_01994</name>
</gene>
<dbReference type="AlphaFoldDB" id="A0A133ZK02"/>
<reference evidence="2" key="1">
    <citation type="submission" date="2016-01" db="EMBL/GenBank/DDBJ databases">
        <authorList>
            <person name="Mitreva M."/>
            <person name="Pepin K.H."/>
            <person name="Mihindukulasuriya K.A."/>
            <person name="Fulton R."/>
            <person name="Fronick C."/>
            <person name="O'Laughlin M."/>
            <person name="Miner T."/>
            <person name="Herter B."/>
            <person name="Rosa B.A."/>
            <person name="Cordes M."/>
            <person name="Tomlinson C."/>
            <person name="Wollam A."/>
            <person name="Palsikar V.B."/>
            <person name="Mardis E.R."/>
            <person name="Wilson R.K."/>
        </authorList>
    </citation>
    <scope>NUCLEOTIDE SEQUENCE [LARGE SCALE GENOMIC DNA]</scope>
    <source>
        <strain evidence="2">DNF00896</strain>
    </source>
</reference>
<dbReference type="EMBL" id="LSDA01000108">
    <property type="protein sequence ID" value="KXB55772.1"/>
    <property type="molecule type" value="Genomic_DNA"/>
</dbReference>